<evidence type="ECO:0000256" key="2">
    <source>
        <dbReference type="SAM" id="Phobius"/>
    </source>
</evidence>
<feature type="transmembrane region" description="Helical" evidence="2">
    <location>
        <begin position="257"/>
        <end position="277"/>
    </location>
</feature>
<reference evidence="3 4" key="1">
    <citation type="submission" date="2020-07" db="EMBL/GenBank/DDBJ databases">
        <title>Sequencing the genomes of 1000 actinobacteria strains.</title>
        <authorList>
            <person name="Klenk H.-P."/>
        </authorList>
    </citation>
    <scope>NUCLEOTIDE SEQUENCE [LARGE SCALE GENOMIC DNA]</scope>
    <source>
        <strain evidence="3 4">DSM 42178</strain>
    </source>
</reference>
<feature type="transmembrane region" description="Helical" evidence="2">
    <location>
        <begin position="75"/>
        <end position="98"/>
    </location>
</feature>
<dbReference type="RefSeq" id="WP_246449527.1">
    <property type="nucleotide sequence ID" value="NZ_JACBZD010000001.1"/>
</dbReference>
<accession>A0A852ZM15</accession>
<keyword evidence="2" id="KW-1133">Transmembrane helix</keyword>
<evidence type="ECO:0000313" key="4">
    <source>
        <dbReference type="Proteomes" id="UP000567795"/>
    </source>
</evidence>
<feature type="region of interest" description="Disordered" evidence="1">
    <location>
        <begin position="322"/>
        <end position="478"/>
    </location>
</feature>
<feature type="compositionally biased region" description="Pro residues" evidence="1">
    <location>
        <begin position="411"/>
        <end position="425"/>
    </location>
</feature>
<evidence type="ECO:0000256" key="1">
    <source>
        <dbReference type="SAM" id="MobiDB-lite"/>
    </source>
</evidence>
<feature type="transmembrane region" description="Helical" evidence="2">
    <location>
        <begin position="105"/>
        <end position="124"/>
    </location>
</feature>
<comment type="caution">
    <text evidence="3">The sequence shown here is derived from an EMBL/GenBank/DDBJ whole genome shotgun (WGS) entry which is preliminary data.</text>
</comment>
<evidence type="ECO:0000313" key="3">
    <source>
        <dbReference type="EMBL" id="NYI03443.1"/>
    </source>
</evidence>
<feature type="compositionally biased region" description="Low complexity" evidence="1">
    <location>
        <begin position="426"/>
        <end position="439"/>
    </location>
</feature>
<sequence length="478" mass="48271">MPDGTGACSLPLMDQVCQAIGGVAEGTGQAITNGIGAWIAASAGDLAASAADLAASAVDSTTTVNLSAPWLRENYALMLPIALILMVGTFCLQLAAAAWRRDERALWQAFTGTATGVAFAFLAITLTGIALTIVDALSNGLFTVAGTSIDDAVRRLVTVQSLGMMHPMGWGVPSLVALACAIGAFLYWGVMVFRQVGIYVLVTLAPLAGAGGGWDAAKRWRRGWIEATATLVVSKLLMTIVFLIGISAIGQSDPADGLAALSDAIAGLVVLALVLFCPYATYRFVHWAADGTNGADLHRTGAAGLATVAGAARTAGTLAMQARGAGSAPAPQGPPSVAGAGKDGVVTGISPAGGVTSHDGITDRGPAQTRFSYRDAINPNTTGDRGRPLITRPPTTGDRGRPLIRRADAPAPNPGPNPAPAPAPAPGSTSGPSASSSSPITSVDADPVRSAPAPAGEAATAAPTPTRFTFRQSSRDSS</sequence>
<organism evidence="3 4">
    <name type="scientific">Allostreptomyces psammosilenae</name>
    <dbReference type="NCBI Taxonomy" id="1892865"/>
    <lineage>
        <taxon>Bacteria</taxon>
        <taxon>Bacillati</taxon>
        <taxon>Actinomycetota</taxon>
        <taxon>Actinomycetes</taxon>
        <taxon>Kitasatosporales</taxon>
        <taxon>Streptomycetaceae</taxon>
        <taxon>Allostreptomyces</taxon>
    </lineage>
</organism>
<dbReference type="EMBL" id="JACBZD010000001">
    <property type="protein sequence ID" value="NYI03443.1"/>
    <property type="molecule type" value="Genomic_DNA"/>
</dbReference>
<dbReference type="AlphaFoldDB" id="A0A852ZM15"/>
<protein>
    <recommendedName>
        <fullName evidence="5">ATP-binding protein</fullName>
    </recommendedName>
</protein>
<keyword evidence="2" id="KW-0812">Transmembrane</keyword>
<dbReference type="Pfam" id="PF19590">
    <property type="entry name" value="TrbL_3"/>
    <property type="match status" value="1"/>
</dbReference>
<feature type="transmembrane region" description="Helical" evidence="2">
    <location>
        <begin position="170"/>
        <end position="190"/>
    </location>
</feature>
<keyword evidence="4" id="KW-1185">Reference proteome</keyword>
<feature type="compositionally biased region" description="Low complexity" evidence="1">
    <location>
        <begin position="322"/>
        <end position="340"/>
    </location>
</feature>
<keyword evidence="2" id="KW-0472">Membrane</keyword>
<feature type="transmembrane region" description="Helical" evidence="2">
    <location>
        <begin position="229"/>
        <end position="251"/>
    </location>
</feature>
<dbReference type="Proteomes" id="UP000567795">
    <property type="component" value="Unassembled WGS sequence"/>
</dbReference>
<feature type="compositionally biased region" description="Basic and acidic residues" evidence="1">
    <location>
        <begin position="398"/>
        <end position="408"/>
    </location>
</feature>
<feature type="compositionally biased region" description="Low complexity" evidence="1">
    <location>
        <begin position="451"/>
        <end position="466"/>
    </location>
</feature>
<gene>
    <name evidence="3" type="ORF">FHU37_000386</name>
</gene>
<evidence type="ECO:0008006" key="5">
    <source>
        <dbReference type="Google" id="ProtNLM"/>
    </source>
</evidence>
<dbReference type="InterPro" id="IPR045782">
    <property type="entry name" value="TrbL_3"/>
</dbReference>
<name>A0A852ZM15_9ACTN</name>
<proteinExistence type="predicted"/>